<gene>
    <name evidence="2" type="ORF">EZS28_002996</name>
</gene>
<feature type="compositionally biased region" description="Polar residues" evidence="1">
    <location>
        <begin position="1"/>
        <end position="10"/>
    </location>
</feature>
<dbReference type="EMBL" id="SNRW01000383">
    <property type="protein sequence ID" value="KAA6401478.1"/>
    <property type="molecule type" value="Genomic_DNA"/>
</dbReference>
<reference evidence="2 3" key="1">
    <citation type="submission" date="2019-03" db="EMBL/GenBank/DDBJ databases">
        <title>Single cell metagenomics reveals metabolic interactions within the superorganism composed of flagellate Streblomastix strix and complex community of Bacteroidetes bacteria on its surface.</title>
        <authorList>
            <person name="Treitli S.C."/>
            <person name="Kolisko M."/>
            <person name="Husnik F."/>
            <person name="Keeling P."/>
            <person name="Hampl V."/>
        </authorList>
    </citation>
    <scope>NUCLEOTIDE SEQUENCE [LARGE SCALE GENOMIC DNA]</scope>
    <source>
        <strain evidence="2">ST1C</strain>
    </source>
</reference>
<feature type="compositionally biased region" description="Basic and acidic residues" evidence="1">
    <location>
        <begin position="124"/>
        <end position="134"/>
    </location>
</feature>
<organism evidence="2 3">
    <name type="scientific">Streblomastix strix</name>
    <dbReference type="NCBI Taxonomy" id="222440"/>
    <lineage>
        <taxon>Eukaryota</taxon>
        <taxon>Metamonada</taxon>
        <taxon>Preaxostyla</taxon>
        <taxon>Oxymonadida</taxon>
        <taxon>Streblomastigidae</taxon>
        <taxon>Streblomastix</taxon>
    </lineage>
</organism>
<accession>A0A5J4X2P7</accession>
<feature type="region of interest" description="Disordered" evidence="1">
    <location>
        <begin position="113"/>
        <end position="135"/>
    </location>
</feature>
<dbReference type="Proteomes" id="UP000324800">
    <property type="component" value="Unassembled WGS sequence"/>
</dbReference>
<proteinExistence type="predicted"/>
<evidence type="ECO:0000256" key="1">
    <source>
        <dbReference type="SAM" id="MobiDB-lite"/>
    </source>
</evidence>
<feature type="region of interest" description="Disordered" evidence="1">
    <location>
        <begin position="1"/>
        <end position="20"/>
    </location>
</feature>
<sequence>MAWRINNQQQHPDDCSNEEAGSLQVEGIRMRAEIQFDQYFNTIQMESDEEKDYIYSQAPNSFDNEDSIDMQASGDEEILNQQFQPLRRKHDQLEDLTESETANEKEEVECQSIQRRRLKDCDEESSKENSKAEIDSLSTYDPEMASSRRYLKNFLVQLKEKEILNMKSWQRIWQLLSKHKLKLQEQYFKSEKKKYQKEFLILSNQQQGLQLKHNPQENKTCGQVMINSIITENPHQQFQHRMTRKNQKKVEQLVHETMEEVDDFLDQQVFKRKKIELTRKRKISIQQFQFKQMKPQLIRSIITFITII</sequence>
<name>A0A5J4X2P7_9EUKA</name>
<evidence type="ECO:0000313" key="3">
    <source>
        <dbReference type="Proteomes" id="UP000324800"/>
    </source>
</evidence>
<dbReference type="AlphaFoldDB" id="A0A5J4X2P7"/>
<comment type="caution">
    <text evidence="2">The sequence shown here is derived from an EMBL/GenBank/DDBJ whole genome shotgun (WGS) entry which is preliminary data.</text>
</comment>
<evidence type="ECO:0000313" key="2">
    <source>
        <dbReference type="EMBL" id="KAA6401478.1"/>
    </source>
</evidence>
<protein>
    <submittedName>
        <fullName evidence="2">Uncharacterized protein</fullName>
    </submittedName>
</protein>